<evidence type="ECO:0000256" key="1">
    <source>
        <dbReference type="SAM" id="MobiDB-lite"/>
    </source>
</evidence>
<feature type="region of interest" description="Disordered" evidence="1">
    <location>
        <begin position="128"/>
        <end position="152"/>
    </location>
</feature>
<evidence type="ECO:0000313" key="2">
    <source>
        <dbReference type="EMBL" id="CAG8948854.1"/>
    </source>
</evidence>
<dbReference type="Proteomes" id="UP000696280">
    <property type="component" value="Unassembled WGS sequence"/>
</dbReference>
<name>A0A9N9KJQ3_9HELO</name>
<comment type="caution">
    <text evidence="2">The sequence shown here is derived from an EMBL/GenBank/DDBJ whole genome shotgun (WGS) entry which is preliminary data.</text>
</comment>
<gene>
    <name evidence="2" type="ORF">HYFRA_00001977</name>
</gene>
<dbReference type="EMBL" id="CAJVRL010000001">
    <property type="protein sequence ID" value="CAG8948854.1"/>
    <property type="molecule type" value="Genomic_DNA"/>
</dbReference>
<dbReference type="OrthoDB" id="10293524at2759"/>
<proteinExistence type="predicted"/>
<organism evidence="2 3">
    <name type="scientific">Hymenoscyphus fraxineus</name>
    <dbReference type="NCBI Taxonomy" id="746836"/>
    <lineage>
        <taxon>Eukaryota</taxon>
        <taxon>Fungi</taxon>
        <taxon>Dikarya</taxon>
        <taxon>Ascomycota</taxon>
        <taxon>Pezizomycotina</taxon>
        <taxon>Leotiomycetes</taxon>
        <taxon>Helotiales</taxon>
        <taxon>Helotiaceae</taxon>
        <taxon>Hymenoscyphus</taxon>
    </lineage>
</organism>
<feature type="compositionally biased region" description="Acidic residues" evidence="1">
    <location>
        <begin position="139"/>
        <end position="152"/>
    </location>
</feature>
<dbReference type="AlphaFoldDB" id="A0A9N9KJQ3"/>
<accession>A0A9N9KJQ3</accession>
<reference evidence="2" key="1">
    <citation type="submission" date="2021-07" db="EMBL/GenBank/DDBJ databases">
        <authorList>
            <person name="Durling M."/>
        </authorList>
    </citation>
    <scope>NUCLEOTIDE SEQUENCE</scope>
</reference>
<evidence type="ECO:0000313" key="3">
    <source>
        <dbReference type="Proteomes" id="UP000696280"/>
    </source>
</evidence>
<keyword evidence="3" id="KW-1185">Reference proteome</keyword>
<sequence length="152" mass="18017">MDVDKRYTDEWKALIKAFEQKSGDAWVKYQEQRANGTDASQLLKTAKKWDDRLGEAIETRSEEQTAYFAAMHDLFQLEDGEILEDDPDYDREMKRYNGHEYWLKKVHKWREDWSDEVKAIEALTKEGKTPEWNAATGEWVEEGDVDMEEDDE</sequence>
<protein>
    <submittedName>
        <fullName evidence="2">Uncharacterized protein</fullName>
    </submittedName>
</protein>